<keyword evidence="1" id="KW-1133">Transmembrane helix</keyword>
<feature type="non-terminal residue" evidence="2">
    <location>
        <position position="115"/>
    </location>
</feature>
<proteinExistence type="predicted"/>
<evidence type="ECO:0000313" key="2">
    <source>
        <dbReference type="EMBL" id="KAE8764155.1"/>
    </source>
</evidence>
<accession>A0A7J5UP33</accession>
<evidence type="ECO:0000256" key="1">
    <source>
        <dbReference type="SAM" id="Phobius"/>
    </source>
</evidence>
<keyword evidence="1" id="KW-0812">Transmembrane</keyword>
<keyword evidence="3" id="KW-1185">Reference proteome</keyword>
<organism evidence="2 3">
    <name type="scientific">Georgenia thermotolerans</name>
    <dbReference type="NCBI Taxonomy" id="527326"/>
    <lineage>
        <taxon>Bacteria</taxon>
        <taxon>Bacillati</taxon>
        <taxon>Actinomycetota</taxon>
        <taxon>Actinomycetes</taxon>
        <taxon>Micrococcales</taxon>
        <taxon>Bogoriellaceae</taxon>
        <taxon>Georgenia</taxon>
    </lineage>
</organism>
<reference evidence="2 3" key="1">
    <citation type="submission" date="2019-10" db="EMBL/GenBank/DDBJ databases">
        <title>Georgenia wutianyii sp. nov. and Georgenia yuyongxinii sp. nov. isolated from plateau pika (Ochotona curzoniae) in the Qinghai-Tibet plateau of China.</title>
        <authorList>
            <person name="Tian Z."/>
        </authorList>
    </citation>
    <scope>NUCLEOTIDE SEQUENCE [LARGE SCALE GENOMIC DNA]</scope>
    <source>
        <strain evidence="2 3">DSM 21501</strain>
    </source>
</reference>
<dbReference type="AlphaFoldDB" id="A0A7J5UP33"/>
<sequence>MSDHTTAPSAAATTYRCEHCDDSVPHEHLDVAAIVSAAARTALVRAGWMLALALVLTVAAVAVAVADAGLGAALGALVPVVVGWLLVTAAGLAVVGAVRARSSDARALVAGGLTT</sequence>
<protein>
    <submittedName>
        <fullName evidence="2">Uncharacterized protein</fullName>
    </submittedName>
</protein>
<name>A0A7J5UP33_9MICO</name>
<dbReference type="Proteomes" id="UP000451860">
    <property type="component" value="Unassembled WGS sequence"/>
</dbReference>
<comment type="caution">
    <text evidence="2">The sequence shown here is derived from an EMBL/GenBank/DDBJ whole genome shotgun (WGS) entry which is preliminary data.</text>
</comment>
<feature type="transmembrane region" description="Helical" evidence="1">
    <location>
        <begin position="72"/>
        <end position="98"/>
    </location>
</feature>
<dbReference type="RefSeq" id="WP_211489810.1">
    <property type="nucleotide sequence ID" value="NZ_WHJE01000042.1"/>
</dbReference>
<dbReference type="EMBL" id="WHJE01000042">
    <property type="protein sequence ID" value="KAE8764155.1"/>
    <property type="molecule type" value="Genomic_DNA"/>
</dbReference>
<gene>
    <name evidence="2" type="ORF">GB883_10605</name>
</gene>
<evidence type="ECO:0000313" key="3">
    <source>
        <dbReference type="Proteomes" id="UP000451860"/>
    </source>
</evidence>
<feature type="transmembrane region" description="Helical" evidence="1">
    <location>
        <begin position="46"/>
        <end position="66"/>
    </location>
</feature>
<keyword evidence="1" id="KW-0472">Membrane</keyword>